<gene>
    <name evidence="7" type="ORF">J2Z37_004106</name>
</gene>
<feature type="transmembrane region" description="Helical" evidence="5">
    <location>
        <begin position="61"/>
        <end position="79"/>
    </location>
</feature>
<evidence type="ECO:0000259" key="6">
    <source>
        <dbReference type="Pfam" id="PF04932"/>
    </source>
</evidence>
<feature type="transmembrane region" description="Helical" evidence="5">
    <location>
        <begin position="296"/>
        <end position="316"/>
    </location>
</feature>
<evidence type="ECO:0000313" key="7">
    <source>
        <dbReference type="EMBL" id="MBP1934089.1"/>
    </source>
</evidence>
<name>A0ABS4GV08_9BACL</name>
<dbReference type="RefSeq" id="WP_209812094.1">
    <property type="nucleotide sequence ID" value="NZ_JAGGKT010000016.1"/>
</dbReference>
<evidence type="ECO:0000313" key="8">
    <source>
        <dbReference type="Proteomes" id="UP001519343"/>
    </source>
</evidence>
<dbReference type="Pfam" id="PF04932">
    <property type="entry name" value="Wzy_C"/>
    <property type="match status" value="1"/>
</dbReference>
<evidence type="ECO:0000256" key="2">
    <source>
        <dbReference type="ARBA" id="ARBA00022692"/>
    </source>
</evidence>
<dbReference type="PANTHER" id="PTHR37422:SF13">
    <property type="entry name" value="LIPOPOLYSACCHARIDE BIOSYNTHESIS PROTEIN PA4999-RELATED"/>
    <property type="match status" value="1"/>
</dbReference>
<evidence type="ECO:0000256" key="1">
    <source>
        <dbReference type="ARBA" id="ARBA00004141"/>
    </source>
</evidence>
<feature type="transmembrane region" description="Helical" evidence="5">
    <location>
        <begin position="176"/>
        <end position="209"/>
    </location>
</feature>
<feature type="transmembrane region" description="Helical" evidence="5">
    <location>
        <begin position="215"/>
        <end position="236"/>
    </location>
</feature>
<evidence type="ECO:0000256" key="4">
    <source>
        <dbReference type="ARBA" id="ARBA00023136"/>
    </source>
</evidence>
<keyword evidence="7" id="KW-0436">Ligase</keyword>
<dbReference type="Proteomes" id="UP001519343">
    <property type="component" value="Unassembled WGS sequence"/>
</dbReference>
<feature type="transmembrane region" description="Helical" evidence="5">
    <location>
        <begin position="257"/>
        <end position="276"/>
    </location>
</feature>
<keyword evidence="8" id="KW-1185">Reference proteome</keyword>
<sequence>MNVSLGLIIFSPYLAFLPLLYMLFHYIRQGQWELRDAWSRGLLLLFLWSLFVGLINESIESSLAAFVMLGFVAVSVYLQEHFQTVKSVEKLLARLFTLSIGSAVIGVLAKVNIITYTPAWWKYLLGTRSIVSLEEFERISGTFNNPNLAGTWYAIMLMIGFYFFGRTKGKRKLGYALGMVLFATVLVMTASRAAAIGIFIGFILYSYFAGHKKKMLFITFILLSSTALMLLFPDLFPRGEILYSSIRDRQEIWKSCFHMFLLKPFTGWGWFGIYHYKYSLYLYGRIFHAHNTLLTIATTLGLVGVGIFAWMFWDLLQKARFLFAKSCRLTPLLCGVVAMIAGQGIFDFTIMSPQIALLLVGSSAMIQGLAYSYQEAPRSVMVSSRVRHSKWKKA</sequence>
<evidence type="ECO:0000256" key="3">
    <source>
        <dbReference type="ARBA" id="ARBA00022989"/>
    </source>
</evidence>
<evidence type="ECO:0000256" key="5">
    <source>
        <dbReference type="SAM" id="Phobius"/>
    </source>
</evidence>
<feature type="transmembrane region" description="Helical" evidence="5">
    <location>
        <begin position="148"/>
        <end position="164"/>
    </location>
</feature>
<dbReference type="PANTHER" id="PTHR37422">
    <property type="entry name" value="TEICHURONIC ACID BIOSYNTHESIS PROTEIN TUAE"/>
    <property type="match status" value="1"/>
</dbReference>
<comment type="caution">
    <text evidence="7">The sequence shown here is derived from an EMBL/GenBank/DDBJ whole genome shotgun (WGS) entry which is preliminary data.</text>
</comment>
<feature type="transmembrane region" description="Helical" evidence="5">
    <location>
        <begin position="37"/>
        <end position="55"/>
    </location>
</feature>
<feature type="transmembrane region" description="Helical" evidence="5">
    <location>
        <begin position="6"/>
        <end position="25"/>
    </location>
</feature>
<organism evidence="7 8">
    <name type="scientific">Ammoniphilus resinae</name>
    <dbReference type="NCBI Taxonomy" id="861532"/>
    <lineage>
        <taxon>Bacteria</taxon>
        <taxon>Bacillati</taxon>
        <taxon>Bacillota</taxon>
        <taxon>Bacilli</taxon>
        <taxon>Bacillales</taxon>
        <taxon>Paenibacillaceae</taxon>
        <taxon>Aneurinibacillus group</taxon>
        <taxon>Ammoniphilus</taxon>
    </lineage>
</organism>
<protein>
    <submittedName>
        <fullName evidence="7">O-antigen ligase</fullName>
    </submittedName>
</protein>
<keyword evidence="4 5" id="KW-0472">Membrane</keyword>
<feature type="transmembrane region" description="Helical" evidence="5">
    <location>
        <begin position="328"/>
        <end position="346"/>
    </location>
</feature>
<dbReference type="GO" id="GO:0016874">
    <property type="term" value="F:ligase activity"/>
    <property type="evidence" value="ECO:0007669"/>
    <property type="project" value="UniProtKB-KW"/>
</dbReference>
<dbReference type="InterPro" id="IPR007016">
    <property type="entry name" value="O-antigen_ligase-rel_domated"/>
</dbReference>
<dbReference type="EMBL" id="JAGGKT010000016">
    <property type="protein sequence ID" value="MBP1934089.1"/>
    <property type="molecule type" value="Genomic_DNA"/>
</dbReference>
<reference evidence="7 8" key="1">
    <citation type="submission" date="2021-03" db="EMBL/GenBank/DDBJ databases">
        <title>Genomic Encyclopedia of Type Strains, Phase IV (KMG-IV): sequencing the most valuable type-strain genomes for metagenomic binning, comparative biology and taxonomic classification.</title>
        <authorList>
            <person name="Goeker M."/>
        </authorList>
    </citation>
    <scope>NUCLEOTIDE SEQUENCE [LARGE SCALE GENOMIC DNA]</scope>
    <source>
        <strain evidence="7 8">DSM 24738</strain>
    </source>
</reference>
<keyword evidence="3 5" id="KW-1133">Transmembrane helix</keyword>
<keyword evidence="2 5" id="KW-0812">Transmembrane</keyword>
<accession>A0ABS4GV08</accession>
<comment type="subcellular location">
    <subcellularLocation>
        <location evidence="1">Membrane</location>
        <topology evidence="1">Multi-pass membrane protein</topology>
    </subcellularLocation>
</comment>
<feature type="domain" description="O-antigen ligase-related" evidence="6">
    <location>
        <begin position="178"/>
        <end position="308"/>
    </location>
</feature>
<feature type="transmembrane region" description="Helical" evidence="5">
    <location>
        <begin position="91"/>
        <end position="114"/>
    </location>
</feature>
<feature type="transmembrane region" description="Helical" evidence="5">
    <location>
        <begin position="352"/>
        <end position="373"/>
    </location>
</feature>
<dbReference type="InterPro" id="IPR051533">
    <property type="entry name" value="WaaL-like"/>
</dbReference>
<proteinExistence type="predicted"/>